<reference evidence="3" key="1">
    <citation type="submission" date="2021-01" db="EMBL/GenBank/DDBJ databases">
        <title>Whole genome shotgun sequence of Rhizocola hellebori NBRC 109834.</title>
        <authorList>
            <person name="Komaki H."/>
            <person name="Tamura T."/>
        </authorList>
    </citation>
    <scope>NUCLEOTIDE SEQUENCE</scope>
    <source>
        <strain evidence="3">NBRC 109834</strain>
    </source>
</reference>
<keyword evidence="1" id="KW-0880">Kelch repeat</keyword>
<name>A0A8J3Q3A6_9ACTN</name>
<dbReference type="InterPro" id="IPR011043">
    <property type="entry name" value="Gal_Oxase/kelch_b-propeller"/>
</dbReference>
<comment type="caution">
    <text evidence="3">The sequence shown here is derived from an EMBL/GenBank/DDBJ whole genome shotgun (WGS) entry which is preliminary data.</text>
</comment>
<evidence type="ECO:0000313" key="3">
    <source>
        <dbReference type="EMBL" id="GIH02687.1"/>
    </source>
</evidence>
<dbReference type="Gene3D" id="2.120.10.80">
    <property type="entry name" value="Kelch-type beta propeller"/>
    <property type="match status" value="2"/>
</dbReference>
<dbReference type="InterPro" id="IPR006652">
    <property type="entry name" value="Kelch_1"/>
</dbReference>
<dbReference type="SMART" id="SM00612">
    <property type="entry name" value="Kelch"/>
    <property type="match status" value="5"/>
</dbReference>
<accession>A0A8J3Q3A6</accession>
<dbReference type="AlphaFoldDB" id="A0A8J3Q3A6"/>
<proteinExistence type="predicted"/>
<organism evidence="3 4">
    <name type="scientific">Rhizocola hellebori</name>
    <dbReference type="NCBI Taxonomy" id="1392758"/>
    <lineage>
        <taxon>Bacteria</taxon>
        <taxon>Bacillati</taxon>
        <taxon>Actinomycetota</taxon>
        <taxon>Actinomycetes</taxon>
        <taxon>Micromonosporales</taxon>
        <taxon>Micromonosporaceae</taxon>
        <taxon>Rhizocola</taxon>
    </lineage>
</organism>
<evidence type="ECO:0000256" key="2">
    <source>
        <dbReference type="ARBA" id="ARBA00022737"/>
    </source>
</evidence>
<evidence type="ECO:0000313" key="4">
    <source>
        <dbReference type="Proteomes" id="UP000612899"/>
    </source>
</evidence>
<dbReference type="Pfam" id="PF01344">
    <property type="entry name" value="Kelch_1"/>
    <property type="match status" value="4"/>
</dbReference>
<keyword evidence="4" id="KW-1185">Reference proteome</keyword>
<dbReference type="SUPFAM" id="SSF50965">
    <property type="entry name" value="Galactose oxidase, central domain"/>
    <property type="match status" value="1"/>
</dbReference>
<protein>
    <recommendedName>
        <fullName evidence="5">Galactose oxidase</fullName>
    </recommendedName>
</protein>
<dbReference type="Proteomes" id="UP000612899">
    <property type="component" value="Unassembled WGS sequence"/>
</dbReference>
<keyword evidence="2" id="KW-0677">Repeat</keyword>
<dbReference type="RefSeq" id="WP_203906620.1">
    <property type="nucleotide sequence ID" value="NZ_BONY01000003.1"/>
</dbReference>
<dbReference type="EMBL" id="BONY01000003">
    <property type="protein sequence ID" value="GIH02687.1"/>
    <property type="molecule type" value="Genomic_DNA"/>
</dbReference>
<evidence type="ECO:0008006" key="5">
    <source>
        <dbReference type="Google" id="ProtNLM"/>
    </source>
</evidence>
<dbReference type="InterPro" id="IPR015915">
    <property type="entry name" value="Kelch-typ_b-propeller"/>
</dbReference>
<dbReference type="PANTHER" id="PTHR45632">
    <property type="entry name" value="LD33804P"/>
    <property type="match status" value="1"/>
</dbReference>
<sequence length="398" mass="40711">MHRNSLGRWLERVGLVALLGAMGSMSGVVPASAANPWTDPPPAALSPARGALATATAPCPATHRVLDCVYAVAGQIGDSPNISVVGTLQAYNWVSNTWTDLSPISPRRELAAAAAPCPLQQGNGGNKTCVYAIGGRDAGGVVLNTLQSYDPANDSWTLRTVMPTARYFLAAAAAPCPSVAARSGDWSGHTAETCIYAIGGKDANGSQLTAVEVYHPRTDTWSTAAGLPAARDTLAAATAECPSVQSRGDGQAHARKTCVYAIGGYNNGFKDTVESYDPTTDSWTTRPVMPTARNVLAAAAAPCAPGPRAGGSTGTCIYAVGGANGGAGLQTAESYNPATDSWTSLPNMPTGRGFLGASSAPCSFQHWGTCVYAVGGLETGFDTSSAVAAVESLETRLL</sequence>
<dbReference type="PANTHER" id="PTHR45632:SF3">
    <property type="entry name" value="KELCH-LIKE PROTEIN 32"/>
    <property type="match status" value="1"/>
</dbReference>
<evidence type="ECO:0000256" key="1">
    <source>
        <dbReference type="ARBA" id="ARBA00022441"/>
    </source>
</evidence>
<gene>
    <name evidence="3" type="ORF">Rhe02_07540</name>
</gene>